<keyword evidence="4" id="KW-0964">Secreted</keyword>
<evidence type="ECO:0000256" key="6">
    <source>
        <dbReference type="ARBA" id="ARBA00023157"/>
    </source>
</evidence>
<keyword evidence="6" id="KW-1015">Disulfide bond</keyword>
<sequence>MSAFLLLITVTFIKLHLLNWNSRKKNQVRHVYSYCYLHLSLDCLLNNEAWISLFLLCFSFSCLSAFMPKAVAEAVPAHFRTMIQILSNNNFNTFYNSKTALYTPEIPENEICYNASLNCFFLEMHVFFFEHEENSLSILEDYITEIKPVVHGGCKECEEFPERNCETFLNEFMSFLQFLQLQKKSKT</sequence>
<evidence type="ECO:0000256" key="4">
    <source>
        <dbReference type="ARBA" id="ARBA00022525"/>
    </source>
</evidence>
<dbReference type="GO" id="GO:0005615">
    <property type="term" value="C:extracellular space"/>
    <property type="evidence" value="ECO:0007669"/>
    <property type="project" value="UniProtKB-KW"/>
</dbReference>
<reference evidence="8" key="1">
    <citation type="submission" date="2022-02" db="EMBL/GenBank/DDBJ databases">
        <title>Atlantic sturgeon de novo genome assembly.</title>
        <authorList>
            <person name="Stock M."/>
            <person name="Klopp C."/>
            <person name="Guiguen Y."/>
            <person name="Cabau C."/>
            <person name="Parinello H."/>
            <person name="Santidrian Yebra-Pimentel E."/>
            <person name="Kuhl H."/>
            <person name="Dirks R.P."/>
            <person name="Guessner J."/>
            <person name="Wuertz S."/>
            <person name="Du K."/>
            <person name="Schartl M."/>
        </authorList>
    </citation>
    <scope>NUCLEOTIDE SEQUENCE</scope>
    <source>
        <strain evidence="8">STURGEONOMICS-FGT-2020</strain>
        <tissue evidence="8">Whole blood</tissue>
    </source>
</reference>
<dbReference type="EMBL" id="JAGXEW010000002">
    <property type="protein sequence ID" value="KAK1174889.1"/>
    <property type="molecule type" value="Genomic_DNA"/>
</dbReference>
<dbReference type="InterPro" id="IPR009079">
    <property type="entry name" value="4_helix_cytokine-like_core"/>
</dbReference>
<evidence type="ECO:0000313" key="9">
    <source>
        <dbReference type="Proteomes" id="UP001230051"/>
    </source>
</evidence>
<gene>
    <name evidence="8" type="primary">IL15</name>
    <name evidence="8" type="ORF">AOXY_G2488</name>
</gene>
<name>A0AAD8GIK0_ACIOX</name>
<evidence type="ECO:0000256" key="2">
    <source>
        <dbReference type="ARBA" id="ARBA00006050"/>
    </source>
</evidence>
<evidence type="ECO:0000313" key="8">
    <source>
        <dbReference type="EMBL" id="KAK1174889.1"/>
    </source>
</evidence>
<comment type="subcellular location">
    <subcellularLocation>
        <location evidence="1">Secreted</location>
    </subcellularLocation>
</comment>
<dbReference type="GO" id="GO:0006955">
    <property type="term" value="P:immune response"/>
    <property type="evidence" value="ECO:0007669"/>
    <property type="project" value="InterPro"/>
</dbReference>
<dbReference type="GO" id="GO:0042119">
    <property type="term" value="P:neutrophil activation"/>
    <property type="evidence" value="ECO:0007669"/>
    <property type="project" value="TreeGrafter"/>
</dbReference>
<dbReference type="PANTHER" id="PTHR14356">
    <property type="entry name" value="INTERLEUKIN-15-RELATED"/>
    <property type="match status" value="1"/>
</dbReference>
<evidence type="ECO:0000256" key="5">
    <source>
        <dbReference type="ARBA" id="ARBA00022729"/>
    </source>
</evidence>
<comment type="caution">
    <text evidence="8">The sequence shown here is derived from an EMBL/GenBank/DDBJ whole genome shotgun (WGS) entry which is preliminary data.</text>
</comment>
<proteinExistence type="inferred from homology"/>
<keyword evidence="9" id="KW-1185">Reference proteome</keyword>
<comment type="similarity">
    <text evidence="2 7">Belongs to the IL-15/IL-21 family.</text>
</comment>
<keyword evidence="5" id="KW-0732">Signal</keyword>
<dbReference type="PANTHER" id="PTHR14356:SF3">
    <property type="entry name" value="INTERLEUKIN-15"/>
    <property type="match status" value="1"/>
</dbReference>
<protein>
    <recommendedName>
        <fullName evidence="7">Interleukin</fullName>
    </recommendedName>
</protein>
<dbReference type="Gene3D" id="1.20.1250.70">
    <property type="entry name" value="Interleukin-15/Interleukin-21"/>
    <property type="match status" value="1"/>
</dbReference>
<dbReference type="Proteomes" id="UP001230051">
    <property type="component" value="Unassembled WGS sequence"/>
</dbReference>
<dbReference type="AlphaFoldDB" id="A0AAD8GIK0"/>
<keyword evidence="3 7" id="KW-0202">Cytokine</keyword>
<dbReference type="GO" id="GO:0050778">
    <property type="term" value="P:positive regulation of immune response"/>
    <property type="evidence" value="ECO:0007669"/>
    <property type="project" value="TreeGrafter"/>
</dbReference>
<dbReference type="GO" id="GO:0001819">
    <property type="term" value="P:positive regulation of cytokine production"/>
    <property type="evidence" value="ECO:0007669"/>
    <property type="project" value="TreeGrafter"/>
</dbReference>
<evidence type="ECO:0000256" key="3">
    <source>
        <dbReference type="ARBA" id="ARBA00022514"/>
    </source>
</evidence>
<evidence type="ECO:0000256" key="7">
    <source>
        <dbReference type="RuleBase" id="RU003453"/>
    </source>
</evidence>
<evidence type="ECO:0000256" key="1">
    <source>
        <dbReference type="ARBA" id="ARBA00004613"/>
    </source>
</evidence>
<dbReference type="GO" id="GO:0005126">
    <property type="term" value="F:cytokine receptor binding"/>
    <property type="evidence" value="ECO:0007669"/>
    <property type="project" value="InterPro"/>
</dbReference>
<organism evidence="8 9">
    <name type="scientific">Acipenser oxyrinchus oxyrinchus</name>
    <dbReference type="NCBI Taxonomy" id="40147"/>
    <lineage>
        <taxon>Eukaryota</taxon>
        <taxon>Metazoa</taxon>
        <taxon>Chordata</taxon>
        <taxon>Craniata</taxon>
        <taxon>Vertebrata</taxon>
        <taxon>Euteleostomi</taxon>
        <taxon>Actinopterygii</taxon>
        <taxon>Chondrostei</taxon>
        <taxon>Acipenseriformes</taxon>
        <taxon>Acipenseridae</taxon>
        <taxon>Acipenser</taxon>
    </lineage>
</organism>
<dbReference type="GO" id="GO:0005125">
    <property type="term" value="F:cytokine activity"/>
    <property type="evidence" value="ECO:0007669"/>
    <property type="project" value="UniProtKB-KW"/>
</dbReference>
<dbReference type="InterPro" id="IPR003443">
    <property type="entry name" value="IL-15/IL-21_fam"/>
</dbReference>
<dbReference type="Pfam" id="PF02372">
    <property type="entry name" value="IL15"/>
    <property type="match status" value="1"/>
</dbReference>
<dbReference type="GO" id="GO:0042102">
    <property type="term" value="P:positive regulation of T cell proliferation"/>
    <property type="evidence" value="ECO:0007669"/>
    <property type="project" value="TreeGrafter"/>
</dbReference>
<dbReference type="SUPFAM" id="SSF47266">
    <property type="entry name" value="4-helical cytokines"/>
    <property type="match status" value="1"/>
</dbReference>
<accession>A0AAD8GIK0</accession>